<dbReference type="EMBL" id="JABTTQ020000010">
    <property type="protein sequence ID" value="KAK6148301.1"/>
    <property type="molecule type" value="Genomic_DNA"/>
</dbReference>
<reference evidence="2 3" key="1">
    <citation type="journal article" date="2021" name="Comput. Struct. Biotechnol. J.">
        <title>De novo genome assembly of the potent medicinal plant Rehmannia glutinosa using nanopore technology.</title>
        <authorList>
            <person name="Ma L."/>
            <person name="Dong C."/>
            <person name="Song C."/>
            <person name="Wang X."/>
            <person name="Zheng X."/>
            <person name="Niu Y."/>
            <person name="Chen S."/>
            <person name="Feng W."/>
        </authorList>
    </citation>
    <scope>NUCLEOTIDE SEQUENCE [LARGE SCALE GENOMIC DNA]</scope>
    <source>
        <strain evidence="2">DH-2019</strain>
    </source>
</reference>
<comment type="caution">
    <text evidence="2">The sequence shown here is derived from an EMBL/GenBank/DDBJ whole genome shotgun (WGS) entry which is preliminary data.</text>
</comment>
<keyword evidence="3" id="KW-1185">Reference proteome</keyword>
<feature type="region of interest" description="Disordered" evidence="1">
    <location>
        <begin position="113"/>
        <end position="267"/>
    </location>
</feature>
<dbReference type="PANTHER" id="PTHR12112">
    <property type="entry name" value="BNIP - RELATED"/>
    <property type="match status" value="1"/>
</dbReference>
<feature type="region of interest" description="Disordered" evidence="1">
    <location>
        <begin position="273"/>
        <end position="292"/>
    </location>
</feature>
<feature type="compositionally biased region" description="Polar residues" evidence="1">
    <location>
        <begin position="174"/>
        <end position="200"/>
    </location>
</feature>
<dbReference type="PANTHER" id="PTHR12112:SF39">
    <property type="entry name" value="EG:152A3.5 PROTEIN (FBGN0003116_PN PROTEIN)"/>
    <property type="match status" value="1"/>
</dbReference>
<accession>A0ABR0WN01</accession>
<evidence type="ECO:0000313" key="3">
    <source>
        <dbReference type="Proteomes" id="UP001318860"/>
    </source>
</evidence>
<evidence type="ECO:0000313" key="2">
    <source>
        <dbReference type="EMBL" id="KAK6148301.1"/>
    </source>
</evidence>
<feature type="compositionally biased region" description="Low complexity" evidence="1">
    <location>
        <begin position="277"/>
        <end position="286"/>
    </location>
</feature>
<organism evidence="2 3">
    <name type="scientific">Rehmannia glutinosa</name>
    <name type="common">Chinese foxglove</name>
    <dbReference type="NCBI Taxonomy" id="99300"/>
    <lineage>
        <taxon>Eukaryota</taxon>
        <taxon>Viridiplantae</taxon>
        <taxon>Streptophyta</taxon>
        <taxon>Embryophyta</taxon>
        <taxon>Tracheophyta</taxon>
        <taxon>Spermatophyta</taxon>
        <taxon>Magnoliopsida</taxon>
        <taxon>eudicotyledons</taxon>
        <taxon>Gunneridae</taxon>
        <taxon>Pentapetalae</taxon>
        <taxon>asterids</taxon>
        <taxon>lamiids</taxon>
        <taxon>Lamiales</taxon>
        <taxon>Orobanchaceae</taxon>
        <taxon>Rehmannieae</taxon>
        <taxon>Rehmannia</taxon>
    </lineage>
</organism>
<dbReference type="Gene3D" id="3.90.1640.10">
    <property type="entry name" value="inorganic pyrophosphatase (n-terminal core)"/>
    <property type="match status" value="1"/>
</dbReference>
<evidence type="ECO:0000256" key="1">
    <source>
        <dbReference type="SAM" id="MobiDB-lite"/>
    </source>
</evidence>
<feature type="compositionally biased region" description="Pro residues" evidence="1">
    <location>
        <begin position="210"/>
        <end position="224"/>
    </location>
</feature>
<protein>
    <submittedName>
        <fullName evidence="2">Uncharacterized protein</fullName>
    </submittedName>
</protein>
<feature type="region of interest" description="Disordered" evidence="1">
    <location>
        <begin position="634"/>
        <end position="673"/>
    </location>
</feature>
<gene>
    <name evidence="2" type="ORF">DH2020_019213</name>
</gene>
<feature type="compositionally biased region" description="Polar residues" evidence="1">
    <location>
        <begin position="117"/>
        <end position="130"/>
    </location>
</feature>
<sequence length="682" mass="75792">MMKTEGMGRRFNNQHVPNEGRVASISLQRKLVETKRINQSSTNQVPDITDFMNDVFFGTINGGDHNKKTYNLTGGGGVGGRVIGDRDEEYDFDSSTRSVSSRQTQEWLEEAKRIVAQSPSRGSDSPTRLISSPRFAISQGRFSTSSLDKRDPLSRSARRHRALEGSFSGEILSKTANHTRNRSETNLDPPQPDGSPTSEIQKWISKIPNNPDPPISPDHTPPSPTSHLAGPPLPPRQSMHRRSRFQTDPKSPLSHPIPTPILTNPPAISVSKRNFKTNSTNSSNTSYPPTTILDTQLLSPPKHLVESTHRRTLSSSTCSVPEVAGVLSPPRNLVESAHRRSISSSTCRTDRILQKDGMEDGQLKDGGLNGFLREQRVKIGKLLSGEIDGRAKIVLSGPSNSTSSMVAATCYAWLLENKMRANKKEGVRNENNSEFVVPVMNIRRGKMWKQRQAAWLFHHVGLDDTSLLFANEVDLETLMMAKQLSMLVVGEDILKTNGEVGSACTVLTDNYCEDAYDLLQTPILKKLLFAGCSIADLRLTNLVARLHECCILLDTQNLSPSRKLSMTRDAEAVQLLSVASAPNYRNTLYDQLVQDQKDNNFFEALCRTYGKPPSEINWENGAPRERRVLSSELIAVSDDKKQNTNDARTKKVSPLSGKPTPSPVQTLQKHRKIEQRCLSWKE</sequence>
<dbReference type="Proteomes" id="UP001318860">
    <property type="component" value="Unassembled WGS sequence"/>
</dbReference>
<proteinExistence type="predicted"/>
<name>A0ABR0WN01_REHGL</name>
<feature type="compositionally biased region" description="Basic and acidic residues" evidence="1">
    <location>
        <begin position="637"/>
        <end position="649"/>
    </location>
</feature>